<keyword evidence="2" id="KW-0812">Transmembrane</keyword>
<sequence>MSHRLTLRAAVLTASVAGALLIPSAAAFADGAPTPAPKDGASVQPKDGAPRPVPAEDGAPRPVPAEDDREAKARTAKEQAGKDASPIPRGGVAAGEEAAADGTTNTAAVLAGSAAGAALLGGLGFTVIRRRTGGSRA</sequence>
<keyword evidence="2" id="KW-1133">Transmembrane helix</keyword>
<evidence type="ECO:0000256" key="3">
    <source>
        <dbReference type="SAM" id="SignalP"/>
    </source>
</evidence>
<evidence type="ECO:0000313" key="5">
    <source>
        <dbReference type="Proteomes" id="UP001223144"/>
    </source>
</evidence>
<feature type="signal peptide" evidence="3">
    <location>
        <begin position="1"/>
        <end position="29"/>
    </location>
</feature>
<evidence type="ECO:0000256" key="2">
    <source>
        <dbReference type="SAM" id="Phobius"/>
    </source>
</evidence>
<evidence type="ECO:0000313" key="4">
    <source>
        <dbReference type="EMBL" id="MDH2390447.1"/>
    </source>
</evidence>
<feature type="compositionally biased region" description="Low complexity" evidence="1">
    <location>
        <begin position="90"/>
        <end position="102"/>
    </location>
</feature>
<feature type="transmembrane region" description="Helical" evidence="2">
    <location>
        <begin position="107"/>
        <end position="128"/>
    </location>
</feature>
<dbReference type="RefSeq" id="WP_279928963.1">
    <property type="nucleotide sequence ID" value="NZ_JARWBG010000018.1"/>
</dbReference>
<comment type="caution">
    <text evidence="4">The sequence shown here is derived from an EMBL/GenBank/DDBJ whole genome shotgun (WGS) entry which is preliminary data.</text>
</comment>
<gene>
    <name evidence="4" type="ORF">QCN29_16915</name>
</gene>
<organism evidence="4 5">
    <name type="scientific">Streptomyces chengmaiensis</name>
    <dbReference type="NCBI Taxonomy" id="3040919"/>
    <lineage>
        <taxon>Bacteria</taxon>
        <taxon>Bacillati</taxon>
        <taxon>Actinomycetota</taxon>
        <taxon>Actinomycetes</taxon>
        <taxon>Kitasatosporales</taxon>
        <taxon>Streptomycetaceae</taxon>
        <taxon>Streptomyces</taxon>
    </lineage>
</organism>
<keyword evidence="3" id="KW-0732">Signal</keyword>
<feature type="chain" id="PRO_5045801076" description="Tat pathway signal sequence domain protein" evidence="3">
    <location>
        <begin position="30"/>
        <end position="137"/>
    </location>
</feature>
<feature type="compositionally biased region" description="Basic and acidic residues" evidence="1">
    <location>
        <begin position="64"/>
        <end position="81"/>
    </location>
</feature>
<name>A0ABT6HP09_9ACTN</name>
<evidence type="ECO:0008006" key="6">
    <source>
        <dbReference type="Google" id="ProtNLM"/>
    </source>
</evidence>
<proteinExistence type="predicted"/>
<feature type="region of interest" description="Disordered" evidence="1">
    <location>
        <begin position="29"/>
        <end position="102"/>
    </location>
</feature>
<reference evidence="4 5" key="1">
    <citation type="submission" date="2023-04" db="EMBL/GenBank/DDBJ databases">
        <title>Streptomyces chengmaiensis sp. nov. isolated from the stem of mangrove plant in Hainan.</title>
        <authorList>
            <person name="Huang X."/>
            <person name="Zhou S."/>
            <person name="Chu X."/>
            <person name="Xie Y."/>
            <person name="Lin Y."/>
        </authorList>
    </citation>
    <scope>NUCLEOTIDE SEQUENCE [LARGE SCALE GENOMIC DNA]</scope>
    <source>
        <strain evidence="4 5">HNM0663</strain>
    </source>
</reference>
<dbReference type="EMBL" id="JARWBG010000018">
    <property type="protein sequence ID" value="MDH2390447.1"/>
    <property type="molecule type" value="Genomic_DNA"/>
</dbReference>
<keyword evidence="2" id="KW-0472">Membrane</keyword>
<keyword evidence="5" id="KW-1185">Reference proteome</keyword>
<accession>A0ABT6HP09</accession>
<dbReference type="Proteomes" id="UP001223144">
    <property type="component" value="Unassembled WGS sequence"/>
</dbReference>
<protein>
    <recommendedName>
        <fullName evidence="6">Tat pathway signal sequence domain protein</fullName>
    </recommendedName>
</protein>
<evidence type="ECO:0000256" key="1">
    <source>
        <dbReference type="SAM" id="MobiDB-lite"/>
    </source>
</evidence>